<gene>
    <name evidence="5" type="ORF">E8A74_27180</name>
</gene>
<protein>
    <recommendedName>
        <fullName evidence="4">S-adenosyl-L-methionine-dependent methyltransferase</fullName>
        <ecNumber evidence="4">2.1.1.-</ecNumber>
    </recommendedName>
</protein>
<dbReference type="InterPro" id="IPR007213">
    <property type="entry name" value="Ppm1/Ppm2/Tcmp"/>
</dbReference>
<evidence type="ECO:0000256" key="3">
    <source>
        <dbReference type="ARBA" id="ARBA00022679"/>
    </source>
</evidence>
<dbReference type="OrthoDB" id="9806164at2"/>
<comment type="function">
    <text evidence="4">Exhibits S-adenosyl-L-methionine-dependent methyltransferase activity.</text>
</comment>
<keyword evidence="2 4" id="KW-0489">Methyltransferase</keyword>
<dbReference type="GO" id="GO:0008168">
    <property type="term" value="F:methyltransferase activity"/>
    <property type="evidence" value="ECO:0007669"/>
    <property type="project" value="UniProtKB-UniRule"/>
</dbReference>
<dbReference type="InterPro" id="IPR011610">
    <property type="entry name" value="SAM_mthyl_Trfase_ML2640-like"/>
</dbReference>
<name>A0A4U1J785_9BACT</name>
<comment type="similarity">
    <text evidence="1 4">Belongs to the UPF0677 family.</text>
</comment>
<dbReference type="SUPFAM" id="SSF53335">
    <property type="entry name" value="S-adenosyl-L-methionine-dependent methyltransferases"/>
    <property type="match status" value="1"/>
</dbReference>
<dbReference type="PANTHER" id="PTHR43619:SF2">
    <property type="entry name" value="S-ADENOSYL-L-METHIONINE-DEPENDENT METHYLTRANSFERASES SUPERFAMILY PROTEIN"/>
    <property type="match status" value="1"/>
</dbReference>
<dbReference type="EMBL" id="SSMQ01000031">
    <property type="protein sequence ID" value="TKD03197.1"/>
    <property type="molecule type" value="Genomic_DNA"/>
</dbReference>
<dbReference type="AlphaFoldDB" id="A0A4U1J785"/>
<proteinExistence type="inferred from homology"/>
<dbReference type="Pfam" id="PF04072">
    <property type="entry name" value="LCM"/>
    <property type="match status" value="1"/>
</dbReference>
<sequence>MHPRGGHAQGSRSWYQGSVHDGRPSLTSMAVATIRAVYTDLPAPFAGAHDPIAGALVPRPLSLAARIAARAAVSERATGLVHRGLGLASLGMTYHVALRTRAIDDALRESLAAGVRQLVVLGAGLDGRAYRMDELGDAAVFEVDHPSTQRDKRARLRAARIEPKAREVRLVPVDFERDDLGASLAREGFSADAPSFWIWEGVTVYLTRAAIAGTLHAVGAASAPGSRLALTYVPPREPRIERILLVGGRVAARVLGEPIRGFVAPAELAALGRDAGLDVLRDEGADAWAPRYWSTEYEGIFEWERLAILERRAG</sequence>
<dbReference type="EC" id="2.1.1.-" evidence="4"/>
<accession>A0A4U1J785</accession>
<dbReference type="Proteomes" id="UP000309215">
    <property type="component" value="Unassembled WGS sequence"/>
</dbReference>
<evidence type="ECO:0000313" key="6">
    <source>
        <dbReference type="Proteomes" id="UP000309215"/>
    </source>
</evidence>
<evidence type="ECO:0000256" key="2">
    <source>
        <dbReference type="ARBA" id="ARBA00022603"/>
    </source>
</evidence>
<keyword evidence="6" id="KW-1185">Reference proteome</keyword>
<dbReference type="GO" id="GO:0032259">
    <property type="term" value="P:methylation"/>
    <property type="evidence" value="ECO:0007669"/>
    <property type="project" value="UniProtKB-KW"/>
</dbReference>
<organism evidence="5 6">
    <name type="scientific">Polyangium fumosum</name>
    <dbReference type="NCBI Taxonomy" id="889272"/>
    <lineage>
        <taxon>Bacteria</taxon>
        <taxon>Pseudomonadati</taxon>
        <taxon>Myxococcota</taxon>
        <taxon>Polyangia</taxon>
        <taxon>Polyangiales</taxon>
        <taxon>Polyangiaceae</taxon>
        <taxon>Polyangium</taxon>
    </lineage>
</organism>
<dbReference type="InterPro" id="IPR029063">
    <property type="entry name" value="SAM-dependent_MTases_sf"/>
</dbReference>
<evidence type="ECO:0000256" key="1">
    <source>
        <dbReference type="ARBA" id="ARBA00008138"/>
    </source>
</evidence>
<dbReference type="PANTHER" id="PTHR43619">
    <property type="entry name" value="S-ADENOSYL-L-METHIONINE-DEPENDENT METHYLTRANSFERASE YKTD-RELATED"/>
    <property type="match status" value="1"/>
</dbReference>
<reference evidence="5 6" key="1">
    <citation type="submission" date="2019-04" db="EMBL/GenBank/DDBJ databases">
        <authorList>
            <person name="Li Y."/>
            <person name="Wang J."/>
        </authorList>
    </citation>
    <scope>NUCLEOTIDE SEQUENCE [LARGE SCALE GENOMIC DNA]</scope>
    <source>
        <strain evidence="5 6">DSM 14668</strain>
    </source>
</reference>
<comment type="caution">
    <text evidence="5">The sequence shown here is derived from an EMBL/GenBank/DDBJ whole genome shotgun (WGS) entry which is preliminary data.</text>
</comment>
<evidence type="ECO:0000256" key="4">
    <source>
        <dbReference type="RuleBase" id="RU362030"/>
    </source>
</evidence>
<evidence type="ECO:0000313" key="5">
    <source>
        <dbReference type="EMBL" id="TKD03197.1"/>
    </source>
</evidence>
<keyword evidence="4" id="KW-0949">S-adenosyl-L-methionine</keyword>
<dbReference type="NCBIfam" id="TIGR00027">
    <property type="entry name" value="mthyl_TIGR00027"/>
    <property type="match status" value="1"/>
</dbReference>
<dbReference type="Gene3D" id="3.40.50.150">
    <property type="entry name" value="Vaccinia Virus protein VP39"/>
    <property type="match status" value="1"/>
</dbReference>
<keyword evidence="3 5" id="KW-0808">Transferase</keyword>